<dbReference type="SUPFAM" id="SSF53335">
    <property type="entry name" value="S-adenosyl-L-methionine-dependent methyltransferases"/>
    <property type="match status" value="1"/>
</dbReference>
<evidence type="ECO:0000313" key="4">
    <source>
        <dbReference type="Proteomes" id="UP000317650"/>
    </source>
</evidence>
<feature type="region of interest" description="Disordered" evidence="1">
    <location>
        <begin position="46"/>
        <end position="71"/>
    </location>
</feature>
<evidence type="ECO:0000256" key="2">
    <source>
        <dbReference type="SAM" id="Phobius"/>
    </source>
</evidence>
<proteinExistence type="predicted"/>
<name>A0A4S8ID21_MUSBA</name>
<dbReference type="PANTHER" id="PTHR37909:SF1">
    <property type="entry name" value="S-ADENOSYL-L-METHIONINE-DEPENDENT METHYLTRANSFERASES SUPERFAMILY PROTEIN"/>
    <property type="match status" value="1"/>
</dbReference>
<accession>A0A4S8ID21</accession>
<dbReference type="InterPro" id="IPR029063">
    <property type="entry name" value="SAM-dependent_MTases_sf"/>
</dbReference>
<dbReference type="Pfam" id="PF13578">
    <property type="entry name" value="Methyltransf_24"/>
    <property type="match status" value="1"/>
</dbReference>
<dbReference type="Proteomes" id="UP000317650">
    <property type="component" value="Chromosome 9"/>
</dbReference>
<organism evidence="3 4">
    <name type="scientific">Musa balbisiana</name>
    <name type="common">Banana</name>
    <dbReference type="NCBI Taxonomy" id="52838"/>
    <lineage>
        <taxon>Eukaryota</taxon>
        <taxon>Viridiplantae</taxon>
        <taxon>Streptophyta</taxon>
        <taxon>Embryophyta</taxon>
        <taxon>Tracheophyta</taxon>
        <taxon>Spermatophyta</taxon>
        <taxon>Magnoliopsida</taxon>
        <taxon>Liliopsida</taxon>
        <taxon>Zingiberales</taxon>
        <taxon>Musaceae</taxon>
        <taxon>Musa</taxon>
    </lineage>
</organism>
<sequence length="321" mass="34263">MKPPPPPSAAALPQKLRGHLSGAISFLLVFSLGYILGFLSAPSNSSPLAPLSPTAPTKTAERIVKAPPPPPPHDLLRFRTQCADPIPQSEVLKTILERVHDGKSPFDGFPSPETSEHLLPPAARLRGWGSTMPVFRDLMESIRPLTIIELGTFLGASALHMATVAANLSLPAVILCVDDFRGWPGARARFPRDLPRPHHGDALLLHQFMAGVAAAGTAAAGRVVPVPFSTASALAALCEWGVYGDLIEVDAGHDFHSAWADINMAWAVLRPGGVLFGHDYHTAADDHGVRRAVTLFAGVKGVQVRPHGQHWVLSPKPPISH</sequence>
<dbReference type="EMBL" id="PYDT01000010">
    <property type="protein sequence ID" value="THU46010.1"/>
    <property type="molecule type" value="Genomic_DNA"/>
</dbReference>
<feature type="transmembrane region" description="Helical" evidence="2">
    <location>
        <begin position="20"/>
        <end position="39"/>
    </location>
</feature>
<dbReference type="Gene3D" id="3.40.50.150">
    <property type="entry name" value="Vaccinia Virus protein VP39"/>
    <property type="match status" value="1"/>
</dbReference>
<keyword evidence="4" id="KW-1185">Reference proteome</keyword>
<dbReference type="STRING" id="52838.A0A4S8ID21"/>
<dbReference type="AlphaFoldDB" id="A0A4S8ID21"/>
<keyword evidence="2" id="KW-0472">Membrane</keyword>
<gene>
    <name evidence="3" type="ORF">C4D60_Mb09t00440</name>
</gene>
<evidence type="ECO:0000313" key="3">
    <source>
        <dbReference type="EMBL" id="THU46010.1"/>
    </source>
</evidence>
<evidence type="ECO:0000256" key="1">
    <source>
        <dbReference type="SAM" id="MobiDB-lite"/>
    </source>
</evidence>
<reference evidence="3 4" key="1">
    <citation type="journal article" date="2019" name="Nat. Plants">
        <title>Genome sequencing of Musa balbisiana reveals subgenome evolution and function divergence in polyploid bananas.</title>
        <authorList>
            <person name="Yao X."/>
        </authorList>
    </citation>
    <scope>NUCLEOTIDE SEQUENCE [LARGE SCALE GENOMIC DNA]</scope>
    <source>
        <strain evidence="4">cv. DH-PKW</strain>
        <tissue evidence="3">Leaves</tissue>
    </source>
</reference>
<dbReference type="PANTHER" id="PTHR37909">
    <property type="entry name" value="S-ADENOSYL-L-METHIONINE-DEPENDENT METHYLTRANSFERASES SUPERFAMILY PROTEIN"/>
    <property type="match status" value="1"/>
</dbReference>
<keyword evidence="2" id="KW-0812">Transmembrane</keyword>
<feature type="compositionally biased region" description="Low complexity" evidence="1">
    <location>
        <begin position="46"/>
        <end position="58"/>
    </location>
</feature>
<comment type="caution">
    <text evidence="3">The sequence shown here is derived from an EMBL/GenBank/DDBJ whole genome shotgun (WGS) entry which is preliminary data.</text>
</comment>
<keyword evidence="2" id="KW-1133">Transmembrane helix</keyword>
<protein>
    <submittedName>
        <fullName evidence="3">Uncharacterized protein</fullName>
    </submittedName>
</protein>